<reference evidence="2" key="1">
    <citation type="submission" date="2021-02" db="EMBL/GenBank/DDBJ databases">
        <title>Genome sequence Cadophora malorum strain M34.</title>
        <authorList>
            <person name="Stefanovic E."/>
            <person name="Vu D."/>
            <person name="Scully C."/>
            <person name="Dijksterhuis J."/>
            <person name="Roader J."/>
            <person name="Houbraken J."/>
        </authorList>
    </citation>
    <scope>NUCLEOTIDE SEQUENCE</scope>
    <source>
        <strain evidence="2">M34</strain>
    </source>
</reference>
<sequence>MASAAEPNEIHLQDLERQSQIPSRTPSWRKISKTVTKSLTIGSTSTSVSLKSNLSSLGTSVLSWRRSRSYSTRIGSFHFHDPTTIGLLSDPSVYASANRPLTEAEKHEFDKVSKALAFALCGKLSESLIVNRAARWYVDFLERRCKEGWKNIIGPVLEPGEAATAEGATVRNLCIAFRIFRTIVLELRNGEDIALSDLVMAVYNEEKMDFVEENKWLTEVMVFTAFGWLTLFFVPSPFPSSNTLQILGPPSSAPMRPNFFGLTGRHKIESKTFARLQQDLQCIDSPLPDLLGKFGQILPILQKSAQNGDKTLGELHKSPEQFVEVPVVCFYNLHHFAEITIQWVDCLSLHLEYDKHTKVLRLFRFPSLCLLMCYSNKSFLSKFFSESDTIKDHEDEENHAQNYFKEILLSYRLIFGEARSSHDIYNSLKSGWTLPLQENQDPLLNVICGQSWNVGESKEIWEEIDACCPSHQYSTLDTFKVLGPRLIILQNAAGRHGPNGLWPLWYDKRDTLRWWTFWAVIILGAAAILVGVLQVILQILQLYYTVKPVE</sequence>
<keyword evidence="1" id="KW-0472">Membrane</keyword>
<protein>
    <submittedName>
        <fullName evidence="2">Uncharacterized protein</fullName>
    </submittedName>
</protein>
<name>A0A8H7W2E4_9HELO</name>
<evidence type="ECO:0000313" key="2">
    <source>
        <dbReference type="EMBL" id="KAG4415256.1"/>
    </source>
</evidence>
<evidence type="ECO:0000313" key="3">
    <source>
        <dbReference type="Proteomes" id="UP000664132"/>
    </source>
</evidence>
<keyword evidence="1" id="KW-1133">Transmembrane helix</keyword>
<evidence type="ECO:0000256" key="1">
    <source>
        <dbReference type="SAM" id="Phobius"/>
    </source>
</evidence>
<dbReference type="AlphaFoldDB" id="A0A8H7W2E4"/>
<organism evidence="2 3">
    <name type="scientific">Cadophora malorum</name>
    <dbReference type="NCBI Taxonomy" id="108018"/>
    <lineage>
        <taxon>Eukaryota</taxon>
        <taxon>Fungi</taxon>
        <taxon>Dikarya</taxon>
        <taxon>Ascomycota</taxon>
        <taxon>Pezizomycotina</taxon>
        <taxon>Leotiomycetes</taxon>
        <taxon>Helotiales</taxon>
        <taxon>Ploettnerulaceae</taxon>
        <taxon>Cadophora</taxon>
    </lineage>
</organism>
<gene>
    <name evidence="2" type="ORF">IFR04_011613</name>
</gene>
<dbReference type="Proteomes" id="UP000664132">
    <property type="component" value="Unassembled WGS sequence"/>
</dbReference>
<accession>A0A8H7W2E4</accession>
<proteinExistence type="predicted"/>
<dbReference type="OrthoDB" id="5428890at2759"/>
<comment type="caution">
    <text evidence="2">The sequence shown here is derived from an EMBL/GenBank/DDBJ whole genome shotgun (WGS) entry which is preliminary data.</text>
</comment>
<dbReference type="EMBL" id="JAFJYH010000229">
    <property type="protein sequence ID" value="KAG4415256.1"/>
    <property type="molecule type" value="Genomic_DNA"/>
</dbReference>
<keyword evidence="3" id="KW-1185">Reference proteome</keyword>
<feature type="transmembrane region" description="Helical" evidence="1">
    <location>
        <begin position="515"/>
        <end position="544"/>
    </location>
</feature>
<keyword evidence="1" id="KW-0812">Transmembrane</keyword>